<accession>A0A0J7LZX7</accession>
<keyword evidence="1" id="KW-0812">Transmembrane</keyword>
<reference evidence="2 3" key="1">
    <citation type="submission" date="2015-06" db="EMBL/GenBank/DDBJ databases">
        <title>Marinobacter subterrani, a genetically tractable neutrophilic iron-oxidizing strain isolated from the Soudan Iron Mine.</title>
        <authorList>
            <person name="Bonis B.M."/>
            <person name="Gralnick J.A."/>
        </authorList>
    </citation>
    <scope>NUCLEOTIDE SEQUENCE [LARGE SCALE GENOMIC DNA]</scope>
    <source>
        <strain evidence="2 3">JG233</strain>
    </source>
</reference>
<dbReference type="STRING" id="1658765.Msub_10628"/>
<feature type="transmembrane region" description="Helical" evidence="1">
    <location>
        <begin position="12"/>
        <end position="31"/>
    </location>
</feature>
<dbReference type="EMBL" id="LFBU01000001">
    <property type="protein sequence ID" value="KMQ74445.1"/>
    <property type="molecule type" value="Genomic_DNA"/>
</dbReference>
<organism evidence="2 3">
    <name type="scientific">Marinobacter subterrani</name>
    <dbReference type="NCBI Taxonomy" id="1658765"/>
    <lineage>
        <taxon>Bacteria</taxon>
        <taxon>Pseudomonadati</taxon>
        <taxon>Pseudomonadota</taxon>
        <taxon>Gammaproteobacteria</taxon>
        <taxon>Pseudomonadales</taxon>
        <taxon>Marinobacteraceae</taxon>
        <taxon>Marinobacter</taxon>
    </lineage>
</organism>
<evidence type="ECO:0000313" key="3">
    <source>
        <dbReference type="Proteomes" id="UP000036102"/>
    </source>
</evidence>
<dbReference type="PATRIC" id="fig|1658765.3.peg.620"/>
<gene>
    <name evidence="2" type="ORF">Msub_10628</name>
</gene>
<evidence type="ECO:0000256" key="1">
    <source>
        <dbReference type="SAM" id="Phobius"/>
    </source>
</evidence>
<name>A0A0J7LZX7_9GAMM</name>
<keyword evidence="1" id="KW-0472">Membrane</keyword>
<evidence type="ECO:0000313" key="2">
    <source>
        <dbReference type="EMBL" id="KMQ74445.1"/>
    </source>
</evidence>
<dbReference type="Proteomes" id="UP000036102">
    <property type="component" value="Unassembled WGS sequence"/>
</dbReference>
<comment type="caution">
    <text evidence="2">The sequence shown here is derived from an EMBL/GenBank/DDBJ whole genome shotgun (WGS) entry which is preliminary data.</text>
</comment>
<dbReference type="AlphaFoldDB" id="A0A0J7LZX7"/>
<sequence>MHGWFTRGVGMVRGIAVAGLIAGLIAVVIIGQRLSDGSGNKVNQSGNGQAVKECNLLAGPCQWTTGAGDWQVTLEVSGEGEQGTEYRLNVTTPERPERFLAVLRGESMYMGEYPVPLGNRAGNDYSARFTAPLCTVDSTMTWRVDLRQGQEPIADIPLKLVFDTERH</sequence>
<proteinExistence type="predicted"/>
<keyword evidence="1" id="KW-1133">Transmembrane helix</keyword>
<protein>
    <submittedName>
        <fullName evidence="2">Uncharacterized protein</fullName>
    </submittedName>
</protein>
<keyword evidence="3" id="KW-1185">Reference proteome</keyword>
<dbReference type="OrthoDB" id="6365831at2"/>